<evidence type="ECO:0000313" key="2">
    <source>
        <dbReference type="Proteomes" id="UP001291653"/>
    </source>
</evidence>
<proteinExistence type="predicted"/>
<accession>A0ABQ5P6D8</accession>
<name>A0ABQ5P6D8_9ACTN</name>
<keyword evidence="2" id="KW-1185">Reference proteome</keyword>
<dbReference type="Proteomes" id="UP001291653">
    <property type="component" value="Unassembled WGS sequence"/>
</dbReference>
<protein>
    <submittedName>
        <fullName evidence="1">Uncharacterized protein</fullName>
    </submittedName>
</protein>
<comment type="caution">
    <text evidence="1">The sequence shown here is derived from an EMBL/GenBank/DDBJ whole genome shotgun (WGS) entry which is preliminary data.</text>
</comment>
<dbReference type="EMBL" id="BSBI01000013">
    <property type="protein sequence ID" value="GLF98124.1"/>
    <property type="molecule type" value="Genomic_DNA"/>
</dbReference>
<dbReference type="RefSeq" id="WP_323450112.1">
    <property type="nucleotide sequence ID" value="NZ_BSBI01000013.1"/>
</dbReference>
<organism evidence="1 2">
    <name type="scientific">Streptomyces yaizuensis</name>
    <dbReference type="NCBI Taxonomy" id="2989713"/>
    <lineage>
        <taxon>Bacteria</taxon>
        <taxon>Bacillati</taxon>
        <taxon>Actinomycetota</taxon>
        <taxon>Actinomycetes</taxon>
        <taxon>Kitasatosporales</taxon>
        <taxon>Streptomycetaceae</taxon>
        <taxon>Streptomyces</taxon>
    </lineage>
</organism>
<reference evidence="1 2" key="1">
    <citation type="submission" date="2022-10" db="EMBL/GenBank/DDBJ databases">
        <title>Draft genome sequence of Streptomyces sp. YSPA8.</title>
        <authorList>
            <person name="Moriuchi R."/>
            <person name="Dohra H."/>
            <person name="Yamamura H."/>
            <person name="Kodani S."/>
        </authorList>
    </citation>
    <scope>NUCLEOTIDE SEQUENCE [LARGE SCALE GENOMIC DNA]</scope>
    <source>
        <strain evidence="1 2">YSPA8</strain>
    </source>
</reference>
<sequence>MPAPEIARELRVSPVTVASRISAPRHGDDVTARGRAQLAAAALLTDSAHCRLTHGRFPALSLSAFAAGHPAAGRGRQP</sequence>
<gene>
    <name evidence="1" type="ORF">SYYSPA8_27525</name>
</gene>
<evidence type="ECO:0000313" key="1">
    <source>
        <dbReference type="EMBL" id="GLF98124.1"/>
    </source>
</evidence>